<accession>A0A9P6DHW8</accession>
<proteinExistence type="predicted"/>
<gene>
    <name evidence="2" type="ORF">BDN71DRAFT_1444093</name>
</gene>
<dbReference type="Proteomes" id="UP000807025">
    <property type="component" value="Unassembled WGS sequence"/>
</dbReference>
<keyword evidence="1" id="KW-1133">Transmembrane helix</keyword>
<keyword evidence="3" id="KW-1185">Reference proteome</keyword>
<name>A0A9P6DHW8_PLEER</name>
<reference evidence="2" key="1">
    <citation type="submission" date="2020-11" db="EMBL/GenBank/DDBJ databases">
        <authorList>
            <consortium name="DOE Joint Genome Institute"/>
            <person name="Ahrendt S."/>
            <person name="Riley R."/>
            <person name="Andreopoulos W."/>
            <person name="Labutti K."/>
            <person name="Pangilinan J."/>
            <person name="Ruiz-Duenas F.J."/>
            <person name="Barrasa J.M."/>
            <person name="Sanchez-Garcia M."/>
            <person name="Camarero S."/>
            <person name="Miyauchi S."/>
            <person name="Serrano A."/>
            <person name="Linde D."/>
            <person name="Babiker R."/>
            <person name="Drula E."/>
            <person name="Ayuso-Fernandez I."/>
            <person name="Pacheco R."/>
            <person name="Padilla G."/>
            <person name="Ferreira P."/>
            <person name="Barriuso J."/>
            <person name="Kellner H."/>
            <person name="Castanera R."/>
            <person name="Alfaro M."/>
            <person name="Ramirez L."/>
            <person name="Pisabarro A.G."/>
            <person name="Kuo A."/>
            <person name="Tritt A."/>
            <person name="Lipzen A."/>
            <person name="He G."/>
            <person name="Yan M."/>
            <person name="Ng V."/>
            <person name="Cullen D."/>
            <person name="Martin F."/>
            <person name="Rosso M.-N."/>
            <person name="Henrissat B."/>
            <person name="Hibbett D."/>
            <person name="Martinez A.T."/>
            <person name="Grigoriev I.V."/>
        </authorList>
    </citation>
    <scope>NUCLEOTIDE SEQUENCE</scope>
    <source>
        <strain evidence="2">ATCC 90797</strain>
    </source>
</reference>
<keyword evidence="1" id="KW-0812">Transmembrane</keyword>
<protein>
    <submittedName>
        <fullName evidence="2">Uncharacterized protein</fullName>
    </submittedName>
</protein>
<evidence type="ECO:0000313" key="2">
    <source>
        <dbReference type="EMBL" id="KAF9498008.1"/>
    </source>
</evidence>
<evidence type="ECO:0000313" key="3">
    <source>
        <dbReference type="Proteomes" id="UP000807025"/>
    </source>
</evidence>
<feature type="non-terminal residue" evidence="2">
    <location>
        <position position="123"/>
    </location>
</feature>
<evidence type="ECO:0000256" key="1">
    <source>
        <dbReference type="SAM" id="Phobius"/>
    </source>
</evidence>
<feature type="transmembrane region" description="Helical" evidence="1">
    <location>
        <begin position="95"/>
        <end position="114"/>
    </location>
</feature>
<keyword evidence="1" id="KW-0472">Membrane</keyword>
<comment type="caution">
    <text evidence="2">The sequence shown here is derived from an EMBL/GenBank/DDBJ whole genome shotgun (WGS) entry which is preliminary data.</text>
</comment>
<sequence length="123" mass="14043">MSRAERSLQTSHLPQAHHSLHVPRYRLHFLHFDAPHLTPYVLEVHVLWGGGGNEPASWVTTCFGSLKNLSRLCVSDSMSMPIRNRRPPRQCNHGLIVYSSSSGALPYWLVFYFVGSYCRFNDS</sequence>
<dbReference type="EMBL" id="MU154540">
    <property type="protein sequence ID" value="KAF9498008.1"/>
    <property type="molecule type" value="Genomic_DNA"/>
</dbReference>
<organism evidence="2 3">
    <name type="scientific">Pleurotus eryngii</name>
    <name type="common">Boletus of the steppes</name>
    <dbReference type="NCBI Taxonomy" id="5323"/>
    <lineage>
        <taxon>Eukaryota</taxon>
        <taxon>Fungi</taxon>
        <taxon>Dikarya</taxon>
        <taxon>Basidiomycota</taxon>
        <taxon>Agaricomycotina</taxon>
        <taxon>Agaricomycetes</taxon>
        <taxon>Agaricomycetidae</taxon>
        <taxon>Agaricales</taxon>
        <taxon>Pleurotineae</taxon>
        <taxon>Pleurotaceae</taxon>
        <taxon>Pleurotus</taxon>
    </lineage>
</organism>
<dbReference type="AlphaFoldDB" id="A0A9P6DHW8"/>